<evidence type="ECO:0000313" key="2">
    <source>
        <dbReference type="EMBL" id="KAA2242096.1"/>
    </source>
</evidence>
<feature type="domain" description="DUF1330" evidence="1">
    <location>
        <begin position="3"/>
        <end position="95"/>
    </location>
</feature>
<dbReference type="Proteomes" id="UP000323142">
    <property type="component" value="Unassembled WGS sequence"/>
</dbReference>
<protein>
    <submittedName>
        <fullName evidence="2">DUF1330 domain-containing protein</fullName>
    </submittedName>
</protein>
<accession>A0A5B2VV53</accession>
<dbReference type="RefSeq" id="WP_149815704.1">
    <property type="nucleotide sequence ID" value="NZ_VUOA01000007.1"/>
</dbReference>
<dbReference type="OrthoDB" id="9806380at2"/>
<name>A0A5B2VV53_9HYPH</name>
<dbReference type="InterPro" id="IPR010753">
    <property type="entry name" value="DUF1330"/>
</dbReference>
<proteinExistence type="predicted"/>
<dbReference type="Pfam" id="PF07045">
    <property type="entry name" value="DUF1330"/>
    <property type="match status" value="1"/>
</dbReference>
<dbReference type="PANTHER" id="PTHR41521:SF4">
    <property type="entry name" value="BLR0684 PROTEIN"/>
    <property type="match status" value="1"/>
</dbReference>
<dbReference type="PANTHER" id="PTHR41521">
    <property type="match status" value="1"/>
</dbReference>
<dbReference type="AlphaFoldDB" id="A0A5B2VV53"/>
<dbReference type="InterPro" id="IPR011008">
    <property type="entry name" value="Dimeric_a/b-barrel"/>
</dbReference>
<reference evidence="2 3" key="1">
    <citation type="submission" date="2019-09" db="EMBL/GenBank/DDBJ databases">
        <title>Salinarimonas rosea gen. nov., sp. nov., a new member of the a-2 subgroup of the Proteobacteria.</title>
        <authorList>
            <person name="Liu J."/>
        </authorList>
    </citation>
    <scope>NUCLEOTIDE SEQUENCE [LARGE SCALE GENOMIC DNA]</scope>
    <source>
        <strain evidence="2 3">BN140002</strain>
    </source>
</reference>
<evidence type="ECO:0000313" key="3">
    <source>
        <dbReference type="Proteomes" id="UP000323142"/>
    </source>
</evidence>
<dbReference type="EMBL" id="VUOA01000007">
    <property type="protein sequence ID" value="KAA2242096.1"/>
    <property type="molecule type" value="Genomic_DNA"/>
</dbReference>
<reference evidence="2 3" key="2">
    <citation type="submission" date="2019-09" db="EMBL/GenBank/DDBJ databases">
        <authorList>
            <person name="Jin C."/>
        </authorList>
    </citation>
    <scope>NUCLEOTIDE SEQUENCE [LARGE SCALE GENOMIC DNA]</scope>
    <source>
        <strain evidence="2 3">BN140002</strain>
    </source>
</reference>
<sequence>MPKAYVIARVTVTDPEKYAEYVKDASAAIRQYGGRPLVRGGAYAELEGGARPRNVVIEFESLDQAKAYYHSPEYQAAIRKREGAATAEIVAVEGVE</sequence>
<dbReference type="SUPFAM" id="SSF54909">
    <property type="entry name" value="Dimeric alpha+beta barrel"/>
    <property type="match status" value="1"/>
</dbReference>
<gene>
    <name evidence="2" type="ORF">F0L46_03790</name>
</gene>
<keyword evidence="3" id="KW-1185">Reference proteome</keyword>
<organism evidence="2 3">
    <name type="scientific">Salinarimonas soli</name>
    <dbReference type="NCBI Taxonomy" id="1638099"/>
    <lineage>
        <taxon>Bacteria</taxon>
        <taxon>Pseudomonadati</taxon>
        <taxon>Pseudomonadota</taxon>
        <taxon>Alphaproteobacteria</taxon>
        <taxon>Hyphomicrobiales</taxon>
        <taxon>Salinarimonadaceae</taxon>
        <taxon>Salinarimonas</taxon>
    </lineage>
</organism>
<comment type="caution">
    <text evidence="2">The sequence shown here is derived from an EMBL/GenBank/DDBJ whole genome shotgun (WGS) entry which is preliminary data.</text>
</comment>
<dbReference type="Gene3D" id="3.30.70.100">
    <property type="match status" value="1"/>
</dbReference>
<evidence type="ECO:0000259" key="1">
    <source>
        <dbReference type="Pfam" id="PF07045"/>
    </source>
</evidence>